<dbReference type="KEGG" id="poj:PtoMrB4_22530"/>
<organism evidence="1 5">
    <name type="scientific">Metapseudomonas otitidis</name>
    <dbReference type="NCBI Taxonomy" id="319939"/>
    <lineage>
        <taxon>Bacteria</taxon>
        <taxon>Pseudomonadati</taxon>
        <taxon>Pseudomonadota</taxon>
        <taxon>Gammaproteobacteria</taxon>
        <taxon>Pseudomonadales</taxon>
        <taxon>Pseudomonadaceae</taxon>
        <taxon>Metapseudomonas</taxon>
    </lineage>
</organism>
<dbReference type="NCBIfam" id="NF041597">
    <property type="entry name" value="T3SS_coreg_PtrC"/>
    <property type="match status" value="1"/>
</dbReference>
<dbReference type="Proteomes" id="UP000461288">
    <property type="component" value="Unassembled WGS sequence"/>
</dbReference>
<accession>A0A679GC36</accession>
<evidence type="ECO:0000313" key="1">
    <source>
        <dbReference type="EMBL" id="BCA28276.1"/>
    </source>
</evidence>
<reference evidence="3 4" key="1">
    <citation type="submission" date="2019-12" db="EMBL/GenBank/DDBJ databases">
        <title>Draft genome sequence of Pseudomonas otitidis recovered from a chicken carcass.</title>
        <authorList>
            <person name="Vieira T.R."/>
            <person name="Oliviera E.F.C."/>
            <person name="Silva N.M.V."/>
            <person name="Sambrano G.E."/>
            <person name="Cibulski S.P."/>
            <person name="Cardoso M.R.I."/>
        </authorList>
    </citation>
    <scope>NUCLEOTIDE SEQUENCE [LARGE SCALE GENOMIC DNA]</scope>
    <source>
        <strain evidence="3 4">25_K</strain>
    </source>
</reference>
<sequence length="63" mass="7252">MSFPHACNDNSYLVTHVTQDEFRLHFETEVALCREDGTFEMLQVSTPIAERRALRQLIRGEAA</sequence>
<keyword evidence="6" id="KW-1185">Reference proteome</keyword>
<reference evidence="1 5" key="2">
    <citation type="journal article" date="2020" name="Microbiol. Resour. Announc.">
        <title>Complete genome sequence of Pseudomonas otitidis strain MrB4, isolated from Lake Biwa in Japan.</title>
        <authorList>
            <person name="Miyazaki K."/>
            <person name="Hase E."/>
            <person name="Maruya T."/>
        </authorList>
    </citation>
    <scope>NUCLEOTIDE SEQUENCE [LARGE SCALE GENOMIC DNA]</scope>
    <source>
        <strain evidence="1 5">MrB4</strain>
    </source>
</reference>
<dbReference type="InterPro" id="IPR048081">
    <property type="entry name" value="T3SS_coreg_PtrC-like"/>
</dbReference>
<protein>
    <submittedName>
        <fullName evidence="2">Type III secretion system co-regulatory protein PtrC</fullName>
    </submittedName>
</protein>
<evidence type="ECO:0000313" key="5">
    <source>
        <dbReference type="Proteomes" id="UP000501237"/>
    </source>
</evidence>
<name>A0A679GC36_9GAMM</name>
<proteinExistence type="predicted"/>
<gene>
    <name evidence="2" type="primary">ptrC</name>
    <name evidence="3" type="ORF">GO594_20205</name>
    <name evidence="1" type="ORF">PtoMrB4_22530</name>
    <name evidence="2" type="ORF">R0G64_19040</name>
</gene>
<dbReference type="EMBL" id="AP022642">
    <property type="protein sequence ID" value="BCA28276.1"/>
    <property type="molecule type" value="Genomic_DNA"/>
</dbReference>
<dbReference type="RefSeq" id="WP_044403712.1">
    <property type="nucleotide sequence ID" value="NZ_AP022642.1"/>
</dbReference>
<reference evidence="2 6" key="3">
    <citation type="submission" date="2023-10" db="EMBL/GenBank/DDBJ databases">
        <title>Pseudomonas otitidis isolated from a paediatric patient with cystic fibrosis in Chile.</title>
        <authorList>
            <person name="Amsteins-Romero L."/>
            <person name="Opazo-Capurro A."/>
            <person name="Matus-Kohler M."/>
            <person name="Gonzalez-Rocha G."/>
        </authorList>
    </citation>
    <scope>NUCLEOTIDE SEQUENCE [LARGE SCALE GENOMIC DNA]</scope>
    <source>
        <strain evidence="2 6">P-714</strain>
    </source>
</reference>
<dbReference type="Proteomes" id="UP001273935">
    <property type="component" value="Unassembled WGS sequence"/>
</dbReference>
<evidence type="ECO:0000313" key="3">
    <source>
        <dbReference type="EMBL" id="MWK58310.1"/>
    </source>
</evidence>
<dbReference type="Proteomes" id="UP000501237">
    <property type="component" value="Chromosome"/>
</dbReference>
<evidence type="ECO:0000313" key="2">
    <source>
        <dbReference type="EMBL" id="MDV3441523.1"/>
    </source>
</evidence>
<dbReference type="AlphaFoldDB" id="A0A679GC36"/>
<evidence type="ECO:0000313" key="4">
    <source>
        <dbReference type="Proteomes" id="UP000461288"/>
    </source>
</evidence>
<dbReference type="EMBL" id="JAWJUL010000078">
    <property type="protein sequence ID" value="MDV3441523.1"/>
    <property type="molecule type" value="Genomic_DNA"/>
</dbReference>
<dbReference type="GeneID" id="57397472"/>
<evidence type="ECO:0000313" key="6">
    <source>
        <dbReference type="Proteomes" id="UP001273935"/>
    </source>
</evidence>
<dbReference type="EMBL" id="WTFN01000056">
    <property type="protein sequence ID" value="MWK58310.1"/>
    <property type="molecule type" value="Genomic_DNA"/>
</dbReference>